<proteinExistence type="inferred from homology"/>
<evidence type="ECO:0000256" key="1">
    <source>
        <dbReference type="ARBA" id="ARBA00006484"/>
    </source>
</evidence>
<dbReference type="Pfam" id="PF13561">
    <property type="entry name" value="adh_short_C2"/>
    <property type="match status" value="1"/>
</dbReference>
<keyword evidence="5" id="KW-1185">Reference proteome</keyword>
<dbReference type="PRINTS" id="PR00081">
    <property type="entry name" value="GDHRDH"/>
</dbReference>
<dbReference type="EMBL" id="FODT01000009">
    <property type="protein sequence ID" value="SEP18673.1"/>
    <property type="molecule type" value="Genomic_DNA"/>
</dbReference>
<keyword evidence="2" id="KW-0560">Oxidoreductase</keyword>
<comment type="similarity">
    <text evidence="1">Belongs to the short-chain dehydrogenases/reductases (SDR) family.</text>
</comment>
<dbReference type="AlphaFoldDB" id="A0A1H8VTP6"/>
<dbReference type="SMART" id="SM00822">
    <property type="entry name" value="PKS_KR"/>
    <property type="match status" value="1"/>
</dbReference>
<dbReference type="RefSeq" id="WP_092685581.1">
    <property type="nucleotide sequence ID" value="NZ_FODT01000009.1"/>
</dbReference>
<dbReference type="Proteomes" id="UP000199615">
    <property type="component" value="Unassembled WGS sequence"/>
</dbReference>
<evidence type="ECO:0000313" key="5">
    <source>
        <dbReference type="Proteomes" id="UP000199615"/>
    </source>
</evidence>
<feature type="domain" description="Ketoreductase" evidence="3">
    <location>
        <begin position="8"/>
        <end position="187"/>
    </location>
</feature>
<evidence type="ECO:0000259" key="3">
    <source>
        <dbReference type="SMART" id="SM00822"/>
    </source>
</evidence>
<dbReference type="SUPFAM" id="SSF51735">
    <property type="entry name" value="NAD(P)-binding Rossmann-fold domains"/>
    <property type="match status" value="1"/>
</dbReference>
<reference evidence="5" key="1">
    <citation type="submission" date="2016-10" db="EMBL/GenBank/DDBJ databases">
        <authorList>
            <person name="Varghese N."/>
            <person name="Submissions S."/>
        </authorList>
    </citation>
    <scope>NUCLEOTIDE SEQUENCE [LARGE SCALE GENOMIC DNA]</scope>
    <source>
        <strain evidence="5">DSM 123</strain>
    </source>
</reference>
<evidence type="ECO:0000313" key="4">
    <source>
        <dbReference type="EMBL" id="SEP18673.1"/>
    </source>
</evidence>
<protein>
    <submittedName>
        <fullName evidence="4">3-oxoacyl-[acyl-carrier protein] reductase</fullName>
    </submittedName>
</protein>
<evidence type="ECO:0000256" key="2">
    <source>
        <dbReference type="ARBA" id="ARBA00023002"/>
    </source>
</evidence>
<dbReference type="InterPro" id="IPR057326">
    <property type="entry name" value="KR_dom"/>
</dbReference>
<dbReference type="InterPro" id="IPR002347">
    <property type="entry name" value="SDR_fam"/>
</dbReference>
<dbReference type="GO" id="GO:0016491">
    <property type="term" value="F:oxidoreductase activity"/>
    <property type="evidence" value="ECO:0007669"/>
    <property type="project" value="UniProtKB-KW"/>
</dbReference>
<organism evidence="4 5">
    <name type="scientific">Rhodopseudomonas pseudopalustris</name>
    <dbReference type="NCBI Taxonomy" id="1513892"/>
    <lineage>
        <taxon>Bacteria</taxon>
        <taxon>Pseudomonadati</taxon>
        <taxon>Pseudomonadota</taxon>
        <taxon>Alphaproteobacteria</taxon>
        <taxon>Hyphomicrobiales</taxon>
        <taxon>Nitrobacteraceae</taxon>
        <taxon>Rhodopseudomonas</taxon>
    </lineage>
</organism>
<dbReference type="NCBIfam" id="NF005559">
    <property type="entry name" value="PRK07231.1"/>
    <property type="match status" value="1"/>
</dbReference>
<dbReference type="Gene3D" id="3.40.50.720">
    <property type="entry name" value="NAD(P)-binding Rossmann-like Domain"/>
    <property type="match status" value="1"/>
</dbReference>
<dbReference type="OrthoDB" id="9803333at2"/>
<accession>A0A1H8VTP6</accession>
<dbReference type="PRINTS" id="PR00080">
    <property type="entry name" value="SDRFAMILY"/>
</dbReference>
<dbReference type="PANTHER" id="PTHR43639">
    <property type="entry name" value="OXIDOREDUCTASE, SHORT-CHAIN DEHYDROGENASE/REDUCTASE FAMILY (AFU_ORTHOLOGUE AFUA_5G02870)"/>
    <property type="match status" value="1"/>
</dbReference>
<name>A0A1H8VTP6_9BRAD</name>
<sequence>MTRTLQGKVALVTGASKGIGAEIALQLAAQGAAVAVNYASSKDGADAVVAKIAAAGGKAVAVHGNLVDPQAAKAVVDATVQALGPIDVLVNNAGVYEMLPLDAITPEHFHRQFDLNVLGLLLVTQEAARQFNSNGGSIVNISSGVSTLAPPNSAVYTATKAAVDAITAVLARELAPRKIRVNAVNPGMVVTEGIKAAGHDQGEMRQWVEATTPLGRVGKAEEIAAVVTFLASEGASYVTGETLHVTGGPR</sequence>
<dbReference type="FunFam" id="3.40.50.720:FF:000084">
    <property type="entry name" value="Short-chain dehydrogenase reductase"/>
    <property type="match status" value="1"/>
</dbReference>
<dbReference type="PROSITE" id="PS00061">
    <property type="entry name" value="ADH_SHORT"/>
    <property type="match status" value="1"/>
</dbReference>
<gene>
    <name evidence="4" type="ORF">SAMN05444123_109203</name>
</gene>
<dbReference type="PANTHER" id="PTHR43639:SF1">
    <property type="entry name" value="SHORT-CHAIN DEHYDROGENASE_REDUCTASE FAMILY PROTEIN"/>
    <property type="match status" value="1"/>
</dbReference>
<dbReference type="InterPro" id="IPR036291">
    <property type="entry name" value="NAD(P)-bd_dom_sf"/>
</dbReference>
<dbReference type="InterPro" id="IPR020904">
    <property type="entry name" value="Sc_DH/Rdtase_CS"/>
</dbReference>